<gene>
    <name evidence="1" type="ORF">NM208_g8650</name>
</gene>
<reference evidence="1" key="1">
    <citation type="submission" date="2022-08" db="EMBL/GenBank/DDBJ databases">
        <title>Genome Sequence of Fusarium decemcellulare.</title>
        <authorList>
            <person name="Buettner E."/>
        </authorList>
    </citation>
    <scope>NUCLEOTIDE SEQUENCE</scope>
    <source>
        <strain evidence="1">Babe19</strain>
    </source>
</reference>
<proteinExistence type="predicted"/>
<evidence type="ECO:0000313" key="1">
    <source>
        <dbReference type="EMBL" id="KAJ3531957.1"/>
    </source>
</evidence>
<organism evidence="1 2">
    <name type="scientific">Fusarium decemcellulare</name>
    <dbReference type="NCBI Taxonomy" id="57161"/>
    <lineage>
        <taxon>Eukaryota</taxon>
        <taxon>Fungi</taxon>
        <taxon>Dikarya</taxon>
        <taxon>Ascomycota</taxon>
        <taxon>Pezizomycotina</taxon>
        <taxon>Sordariomycetes</taxon>
        <taxon>Hypocreomycetidae</taxon>
        <taxon>Hypocreales</taxon>
        <taxon>Nectriaceae</taxon>
        <taxon>Fusarium</taxon>
        <taxon>Fusarium decemcellulare species complex</taxon>
    </lineage>
</organism>
<comment type="caution">
    <text evidence="1">The sequence shown here is derived from an EMBL/GenBank/DDBJ whole genome shotgun (WGS) entry which is preliminary data.</text>
</comment>
<dbReference type="EMBL" id="JANRMS010001007">
    <property type="protein sequence ID" value="KAJ3531957.1"/>
    <property type="molecule type" value="Genomic_DNA"/>
</dbReference>
<name>A0ACC1S4N9_9HYPO</name>
<dbReference type="Proteomes" id="UP001148629">
    <property type="component" value="Unassembled WGS sequence"/>
</dbReference>
<sequence>MIRPRRGEERAADPQEETASKFLLVDDNHINLKILSAYMKKLQLPYDTALNGKEAVDQYMQSPHSYVCILLDISMPVMDGFEATRQIRAFESEHGVEKGVLILALSGLASEEAQREAYGSGFDLFLLKPVKLQVLGETLKQKGVLDFLDT</sequence>
<evidence type="ECO:0000313" key="2">
    <source>
        <dbReference type="Proteomes" id="UP001148629"/>
    </source>
</evidence>
<protein>
    <submittedName>
        <fullName evidence="1">Uncharacterized protein</fullName>
    </submittedName>
</protein>
<keyword evidence="2" id="KW-1185">Reference proteome</keyword>
<accession>A0ACC1S4N9</accession>